<evidence type="ECO:0000313" key="2">
    <source>
        <dbReference type="EMBL" id="PJZ83995.1"/>
    </source>
</evidence>
<dbReference type="InterPro" id="IPR055180">
    <property type="entry name" value="HsdR_RecA-like_helicase_dom_2"/>
</dbReference>
<dbReference type="EMBL" id="NPDX01000004">
    <property type="protein sequence ID" value="PJZ83995.1"/>
    <property type="molecule type" value="Genomic_DNA"/>
</dbReference>
<feature type="domain" description="Helicase ATP-binding" evidence="1">
    <location>
        <begin position="291"/>
        <end position="496"/>
    </location>
</feature>
<dbReference type="Pfam" id="PF22679">
    <property type="entry name" value="T1R_D3-like"/>
    <property type="match status" value="1"/>
</dbReference>
<dbReference type="Gene3D" id="3.40.50.300">
    <property type="entry name" value="P-loop containing nucleotide triphosphate hydrolases"/>
    <property type="match status" value="2"/>
</dbReference>
<sequence length="994" mass="115252">MNQSIHTENAFETAIKDHLTSSGWILGDPSQFDKNICLFKSHILSFILRSQVKEWEKLKAYYKEDTENKFFQRLYKELELRGTLDVLRHGITDSGVKFKLAYFKPESKLNPDTYDDYQKNELIVTRQVHYSLKNNNSVDILLSLNGLPLATMELKNHFTGQNVQNAIQQYKLDRDPKELLFQFKKRALVHFAVDPDEVYLTTKLDGKNTKFIPFNKGNGLGAGNPVNPNGYKTSYFWEEILSPDSWLELLSRFLHTKKEDYYSDGKKYTKESTLFPRFHQIDVVRKVSLDAKKNGSGKNYLIQHSAGSGKSNSIAWLTYRLSSLFNDRDEKIFDSVIVITDRNVLDRQLQDTIYQFEHKQGVVQRIDDDSKQLASAIQSGASIIITTLQKFPFALKHLSELPHRKYAVIIDEAHSSQGGESSKNMAEVLGGKVLTLDESEALEMKLDEEDDDEDVIREAIRKRGPQPNISIFAFTATPKAKTLEVFGDKNAEGKPMPFHLYSMRQAIEENYILDVLKNYTTYKEYYRLSKTIEDDPELNKKKALKAIGRFASLHPHNISQKIEVIVEHFRNVVMKRIGGKAKAMVVTSSRKHALEYYLAFKNYIKEKGYSGIDPIVAFSGVVYHDLYAEGITEAKLNQFGEKELPSKFGDGENFRVLLVADKYQTGFDQPLLHTMYVDKKINGVKAVQTLSRLNRICPGKEDTFVIDFANERQTILDSFQPYYETTILNEPTNPNQLYDFKILLDASQIYFQSEVDAFAKVFYREGNQDTKSQAKLYSYIDPSIDRYKGKTEDEQDSFKKQLISYLRLYSFLSQIIPFQDIDLEKLYSFGRYLVQKIPRANYIEKLQLDDEVALQFYRLKKIEEGDLVLQIQGEASLDGKKESVTGKEKEEKAKLSDIIQILNDKFGTDFNETDKLFFNQMEEELYQDEQLKTRAQNNPVENFRYAFDEVFVNKLIDRMENNQEIFDKIMSSPEFKKEVEDWMLLRIFNRFNKQ</sequence>
<dbReference type="InterPro" id="IPR014001">
    <property type="entry name" value="Helicase_ATP-bd"/>
</dbReference>
<dbReference type="GO" id="GO:0005524">
    <property type="term" value="F:ATP binding"/>
    <property type="evidence" value="ECO:0007669"/>
    <property type="project" value="UniProtKB-KW"/>
</dbReference>
<dbReference type="SUPFAM" id="SSF52540">
    <property type="entry name" value="P-loop containing nucleoside triphosphate hydrolases"/>
    <property type="match status" value="1"/>
</dbReference>
<dbReference type="SMART" id="SM00487">
    <property type="entry name" value="DEXDc"/>
    <property type="match status" value="1"/>
</dbReference>
<dbReference type="Proteomes" id="UP000232145">
    <property type="component" value="Unassembled WGS sequence"/>
</dbReference>
<dbReference type="GO" id="GO:0009307">
    <property type="term" value="P:DNA restriction-modification system"/>
    <property type="evidence" value="ECO:0007669"/>
    <property type="project" value="UniProtKB-KW"/>
</dbReference>
<dbReference type="PANTHER" id="PTHR42927:SF1">
    <property type="entry name" value="HELICASE SUPERFAMILY 1 AND 2 DOMAIN-CONTAINING PROTEIN"/>
    <property type="match status" value="1"/>
</dbReference>
<dbReference type="AlphaFoldDB" id="A0A2N0AI71"/>
<keyword evidence="2" id="KW-0540">Nuclease</keyword>
<dbReference type="InterPro" id="IPR027417">
    <property type="entry name" value="P-loop_NTPase"/>
</dbReference>
<keyword evidence="2" id="KW-0378">Hydrolase</keyword>
<dbReference type="InterPro" id="IPR040980">
    <property type="entry name" value="SWI2_SNF2"/>
</dbReference>
<dbReference type="Pfam" id="PF18766">
    <property type="entry name" value="SWI2_SNF2"/>
    <property type="match status" value="1"/>
</dbReference>
<dbReference type="GO" id="GO:0009035">
    <property type="term" value="F:type I site-specific deoxyribonuclease activity"/>
    <property type="evidence" value="ECO:0007669"/>
    <property type="project" value="UniProtKB-EC"/>
</dbReference>
<proteinExistence type="predicted"/>
<dbReference type="InterPro" id="IPR007409">
    <property type="entry name" value="Restrct_endonuc_type1_HsdR_N"/>
</dbReference>
<evidence type="ECO:0000259" key="1">
    <source>
        <dbReference type="PROSITE" id="PS51192"/>
    </source>
</evidence>
<accession>A0A2N0AI71</accession>
<organism evidence="2 3">
    <name type="scientific">Leptospira harrisiae</name>
    <dbReference type="NCBI Taxonomy" id="2023189"/>
    <lineage>
        <taxon>Bacteria</taxon>
        <taxon>Pseudomonadati</taxon>
        <taxon>Spirochaetota</taxon>
        <taxon>Spirochaetia</taxon>
        <taxon>Leptospirales</taxon>
        <taxon>Leptospiraceae</taxon>
        <taxon>Leptospira</taxon>
    </lineage>
</organism>
<dbReference type="GO" id="GO:0003677">
    <property type="term" value="F:DNA binding"/>
    <property type="evidence" value="ECO:0007669"/>
    <property type="project" value="UniProtKB-KW"/>
</dbReference>
<dbReference type="PANTHER" id="PTHR42927">
    <property type="entry name" value="HELICASE SUPERFAMILY 1 AND 2 DOMAIN-CONTAINING PROTEIN"/>
    <property type="match status" value="1"/>
</dbReference>
<dbReference type="Pfam" id="PF04313">
    <property type="entry name" value="HSDR_N"/>
    <property type="match status" value="1"/>
</dbReference>
<keyword evidence="2" id="KW-0255">Endonuclease</keyword>
<protein>
    <submittedName>
        <fullName evidence="2">Restriction endonuclease subunit R</fullName>
    </submittedName>
</protein>
<keyword evidence="3" id="KW-1185">Reference proteome</keyword>
<gene>
    <name evidence="2" type="ORF">CH364_14700</name>
</gene>
<dbReference type="Gene3D" id="3.90.1570.50">
    <property type="match status" value="1"/>
</dbReference>
<name>A0A2N0AI71_9LEPT</name>
<evidence type="ECO:0000313" key="3">
    <source>
        <dbReference type="Proteomes" id="UP000232145"/>
    </source>
</evidence>
<dbReference type="OrthoDB" id="9758243at2"/>
<dbReference type="PROSITE" id="PS51192">
    <property type="entry name" value="HELICASE_ATP_BIND_1"/>
    <property type="match status" value="1"/>
</dbReference>
<reference evidence="2 3" key="1">
    <citation type="submission" date="2017-07" db="EMBL/GenBank/DDBJ databases">
        <title>Leptospira spp. isolated from tropical soils.</title>
        <authorList>
            <person name="Thibeaux R."/>
            <person name="Iraola G."/>
            <person name="Ferres I."/>
            <person name="Bierque E."/>
            <person name="Girault D."/>
            <person name="Soupe-Gilbert M.-E."/>
            <person name="Picardeau M."/>
            <person name="Goarant C."/>
        </authorList>
    </citation>
    <scope>NUCLEOTIDE SEQUENCE [LARGE SCALE GENOMIC DNA]</scope>
    <source>
        <strain evidence="2 3">FH2-B-A1</strain>
    </source>
</reference>
<dbReference type="RefSeq" id="WP_100744203.1">
    <property type="nucleotide sequence ID" value="NZ_NPDW01000002.1"/>
</dbReference>
<comment type="caution">
    <text evidence="2">The sequence shown here is derived from an EMBL/GenBank/DDBJ whole genome shotgun (WGS) entry which is preliminary data.</text>
</comment>